<dbReference type="EMBL" id="CAAHFH010000002">
    <property type="protein sequence ID" value="VGO21230.1"/>
    <property type="molecule type" value="Genomic_DNA"/>
</dbReference>
<evidence type="ECO:0000313" key="1">
    <source>
        <dbReference type="EMBL" id="VGO21230.1"/>
    </source>
</evidence>
<sequence length="52" mass="5730">MLNCGSNGASPSSPFSLWRAKNGELLHNSLEQELTMENQMTLGLFGIYIIES</sequence>
<gene>
    <name evidence="1" type="ORF">SCARR_03302</name>
</gene>
<accession>A0A6C2ULU1</accession>
<reference evidence="1 2" key="1">
    <citation type="submission" date="2019-04" db="EMBL/GenBank/DDBJ databases">
        <authorList>
            <person name="Van Vliet M D."/>
        </authorList>
    </citation>
    <scope>NUCLEOTIDE SEQUENCE [LARGE SCALE GENOMIC DNA]</scope>
    <source>
        <strain evidence="1 2">F21</strain>
    </source>
</reference>
<protein>
    <submittedName>
        <fullName evidence="1">Uncharacterized protein</fullName>
    </submittedName>
</protein>
<proteinExistence type="predicted"/>
<organism evidence="1 2">
    <name type="scientific">Pontiella sulfatireligans</name>
    <dbReference type="NCBI Taxonomy" id="2750658"/>
    <lineage>
        <taxon>Bacteria</taxon>
        <taxon>Pseudomonadati</taxon>
        <taxon>Kiritimatiellota</taxon>
        <taxon>Kiritimatiellia</taxon>
        <taxon>Kiritimatiellales</taxon>
        <taxon>Pontiellaceae</taxon>
        <taxon>Pontiella</taxon>
    </lineage>
</organism>
<name>A0A6C2ULU1_9BACT</name>
<evidence type="ECO:0000313" key="2">
    <source>
        <dbReference type="Proteomes" id="UP000346198"/>
    </source>
</evidence>
<dbReference type="AlphaFoldDB" id="A0A6C2ULU1"/>
<dbReference type="Proteomes" id="UP000346198">
    <property type="component" value="Unassembled WGS sequence"/>
</dbReference>
<keyword evidence="2" id="KW-1185">Reference proteome</keyword>